<dbReference type="PANTHER" id="PTHR34567:SF3">
    <property type="entry name" value="FK506-BINDING-LIKE PROTEIN"/>
    <property type="match status" value="1"/>
</dbReference>
<reference evidence="2" key="2">
    <citation type="submission" date="2020-08" db="EMBL/GenBank/DDBJ databases">
        <title>Plant Genome Project.</title>
        <authorList>
            <person name="Zhang R.-G."/>
        </authorList>
    </citation>
    <scope>NUCLEOTIDE SEQUENCE</scope>
    <source>
        <strain evidence="2">Huo1</strain>
        <tissue evidence="2">Leaf</tissue>
    </source>
</reference>
<organism evidence="2">
    <name type="scientific">Salvia splendens</name>
    <name type="common">Scarlet sage</name>
    <dbReference type="NCBI Taxonomy" id="180675"/>
    <lineage>
        <taxon>Eukaryota</taxon>
        <taxon>Viridiplantae</taxon>
        <taxon>Streptophyta</taxon>
        <taxon>Embryophyta</taxon>
        <taxon>Tracheophyta</taxon>
        <taxon>Spermatophyta</taxon>
        <taxon>Magnoliopsida</taxon>
        <taxon>eudicotyledons</taxon>
        <taxon>Gunneridae</taxon>
        <taxon>Pentapetalae</taxon>
        <taxon>asterids</taxon>
        <taxon>lamiids</taxon>
        <taxon>Lamiales</taxon>
        <taxon>Lamiaceae</taxon>
        <taxon>Nepetoideae</taxon>
        <taxon>Mentheae</taxon>
        <taxon>Salviinae</taxon>
        <taxon>Salvia</taxon>
        <taxon>Salvia subgen. Calosphace</taxon>
        <taxon>core Calosphace</taxon>
    </lineage>
</organism>
<reference evidence="2" key="1">
    <citation type="submission" date="2018-01" db="EMBL/GenBank/DDBJ databases">
        <authorList>
            <person name="Mao J.F."/>
        </authorList>
    </citation>
    <scope>NUCLEOTIDE SEQUENCE</scope>
    <source>
        <strain evidence="2">Huo1</strain>
        <tissue evidence="2">Leaf</tissue>
    </source>
</reference>
<keyword evidence="3" id="KW-1185">Reference proteome</keyword>
<evidence type="ECO:0000256" key="1">
    <source>
        <dbReference type="SAM" id="MobiDB-lite"/>
    </source>
</evidence>
<sequence>MESFPSLQLSSMGKWNRRYIPRRKPRQYDYEDPPPSPPRPYSSGVAHSRVPSWEIDYCHSCKVPWNKVLASKKYIYSYHSVLNWDGSAGKEALENAKHRFWAKINGHLCDNPLPDPNMYIDEIDWNPYIDRELMEDLDLQIFYPDETEKIGQLDTINEEVECAQTQHGKKQYTSDNPWERDQVHGTDNLKQANGWDRWDDTLNLRNDDPWEQSCRKLVGSSKDNTWGIRSESWEWPQGLEKTQSSSFADCGRGKSWNCNEKTMAVREDGWGQGHRENNSWSWGPGNNNSTRVPLFETNNSICSKERGWRDNRNVSCAVRDARYDDSEAKHWDPNFRQGRWSSRGQAGSEDFQELDYFGSHANTYTVELPRELAGELWYL</sequence>
<proteinExistence type="predicted"/>
<evidence type="ECO:0000313" key="3">
    <source>
        <dbReference type="Proteomes" id="UP000298416"/>
    </source>
</evidence>
<dbReference type="AlphaFoldDB" id="A0A8X8X3H2"/>
<dbReference type="EMBL" id="PNBA02000012">
    <property type="protein sequence ID" value="KAG6406236.1"/>
    <property type="molecule type" value="Genomic_DNA"/>
</dbReference>
<name>A0A8X8X3H2_SALSN</name>
<evidence type="ECO:0000313" key="2">
    <source>
        <dbReference type="EMBL" id="KAG6406236.1"/>
    </source>
</evidence>
<dbReference type="Proteomes" id="UP000298416">
    <property type="component" value="Unassembled WGS sequence"/>
</dbReference>
<gene>
    <name evidence="2" type="ORF">SASPL_133835</name>
</gene>
<accession>A0A8X8X3H2</accession>
<dbReference type="PANTHER" id="PTHR34567">
    <property type="entry name" value="FK506-BINDING-LIKE PROTEIN"/>
    <property type="match status" value="1"/>
</dbReference>
<comment type="caution">
    <text evidence="2">The sequence shown here is derived from an EMBL/GenBank/DDBJ whole genome shotgun (WGS) entry which is preliminary data.</text>
</comment>
<feature type="region of interest" description="Disordered" evidence="1">
    <location>
        <begin position="18"/>
        <end position="43"/>
    </location>
</feature>
<protein>
    <submittedName>
        <fullName evidence="2">Uncharacterized protein</fullName>
    </submittedName>
</protein>